<protein>
    <recommendedName>
        <fullName evidence="3">Isochorismatase-like domain-containing protein</fullName>
    </recommendedName>
</protein>
<dbReference type="AlphaFoldDB" id="A0A1Q5QB85"/>
<dbReference type="PANTHER" id="PTHR43540:SF1">
    <property type="entry name" value="ISOCHORISMATASE HYDROLASE"/>
    <property type="match status" value="1"/>
</dbReference>
<dbReference type="Proteomes" id="UP000214365">
    <property type="component" value="Unassembled WGS sequence"/>
</dbReference>
<dbReference type="GeneID" id="31001027"/>
<gene>
    <name evidence="4" type="ORF">UA08_01272</name>
</gene>
<organism evidence="4 5">
    <name type="scientific">Talaromyces atroroseus</name>
    <dbReference type="NCBI Taxonomy" id="1441469"/>
    <lineage>
        <taxon>Eukaryota</taxon>
        <taxon>Fungi</taxon>
        <taxon>Dikarya</taxon>
        <taxon>Ascomycota</taxon>
        <taxon>Pezizomycotina</taxon>
        <taxon>Eurotiomycetes</taxon>
        <taxon>Eurotiomycetidae</taxon>
        <taxon>Eurotiales</taxon>
        <taxon>Trichocomaceae</taxon>
        <taxon>Talaromyces</taxon>
        <taxon>Talaromyces sect. Trachyspermi</taxon>
    </lineage>
</organism>
<dbReference type="RefSeq" id="XP_020123199.1">
    <property type="nucleotide sequence ID" value="XM_020260918.1"/>
</dbReference>
<dbReference type="EMBL" id="LFMY01000002">
    <property type="protein sequence ID" value="OKL63078.1"/>
    <property type="molecule type" value="Genomic_DNA"/>
</dbReference>
<dbReference type="Gene3D" id="3.40.50.850">
    <property type="entry name" value="Isochorismatase-like"/>
    <property type="match status" value="1"/>
</dbReference>
<name>A0A1Q5QB85_TALAT</name>
<keyword evidence="2" id="KW-0378">Hydrolase</keyword>
<evidence type="ECO:0000313" key="4">
    <source>
        <dbReference type="EMBL" id="OKL63078.1"/>
    </source>
</evidence>
<accession>A0A1Q5QB85</accession>
<comment type="similarity">
    <text evidence="1">Belongs to the isochorismatase family.</text>
</comment>
<dbReference type="SUPFAM" id="SSF52499">
    <property type="entry name" value="Isochorismatase-like hydrolases"/>
    <property type="match status" value="1"/>
</dbReference>
<evidence type="ECO:0000256" key="1">
    <source>
        <dbReference type="ARBA" id="ARBA00006336"/>
    </source>
</evidence>
<evidence type="ECO:0000259" key="3">
    <source>
        <dbReference type="Pfam" id="PF00857"/>
    </source>
</evidence>
<evidence type="ECO:0000313" key="5">
    <source>
        <dbReference type="Proteomes" id="UP000214365"/>
    </source>
</evidence>
<dbReference type="InterPro" id="IPR000868">
    <property type="entry name" value="Isochorismatase-like_dom"/>
</dbReference>
<dbReference type="STRING" id="1441469.A0A1Q5QB85"/>
<comment type="caution">
    <text evidence="4">The sequence shown here is derived from an EMBL/GenBank/DDBJ whole genome shotgun (WGS) entry which is preliminary data.</text>
</comment>
<dbReference type="GO" id="GO:0016787">
    <property type="term" value="F:hydrolase activity"/>
    <property type="evidence" value="ECO:0007669"/>
    <property type="project" value="UniProtKB-KW"/>
</dbReference>
<dbReference type="OrthoDB" id="1739143at2759"/>
<dbReference type="PANTHER" id="PTHR43540">
    <property type="entry name" value="PEROXYUREIDOACRYLATE/UREIDOACRYLATE AMIDOHYDROLASE-RELATED"/>
    <property type="match status" value="1"/>
</dbReference>
<feature type="domain" description="Isochorismatase-like" evidence="3">
    <location>
        <begin position="31"/>
        <end position="226"/>
    </location>
</feature>
<keyword evidence="5" id="KW-1185">Reference proteome</keyword>
<dbReference type="Pfam" id="PF00857">
    <property type="entry name" value="Isochorismatase"/>
    <property type="match status" value="1"/>
</dbReference>
<evidence type="ECO:0000256" key="2">
    <source>
        <dbReference type="ARBA" id="ARBA00022801"/>
    </source>
</evidence>
<proteinExistence type="inferred from homology"/>
<reference evidence="4 5" key="1">
    <citation type="submission" date="2015-06" db="EMBL/GenBank/DDBJ databases">
        <title>Talaromyces atroroseus IBT 11181 draft genome.</title>
        <authorList>
            <person name="Rasmussen K.B."/>
            <person name="Rasmussen S."/>
            <person name="Petersen B."/>
            <person name="Sicheritz-Ponten T."/>
            <person name="Mortensen U.H."/>
            <person name="Thrane U."/>
        </authorList>
    </citation>
    <scope>NUCLEOTIDE SEQUENCE [LARGE SCALE GENOMIC DNA]</scope>
    <source>
        <strain evidence="4 5">IBT 11181</strain>
    </source>
</reference>
<sequence>MSVLSPSDYPAYAADISNKKQEPLGWGLRPALLILDVSKAYFSESSPTSLLSSTCGTAASVPANVSRLIDAARAGKCPVVWSRTVFTNSKLRDAGIWTQKVPEKLLEVFSSKNENGLHEFLEGMSPYGGNGNHSETTVADLVIEKKFVGAFFGTNLASQLAMVGVDTVVLCGATTGGEIRQSLLDAQGLGFRGIVAADACADTCKETHFANLFDMQAKIGDVLSTDIATEGLRKGWTYTD</sequence>
<dbReference type="InterPro" id="IPR050272">
    <property type="entry name" value="Isochorismatase-like_hydrls"/>
</dbReference>
<dbReference type="InterPro" id="IPR036380">
    <property type="entry name" value="Isochorismatase-like_sf"/>
</dbReference>